<dbReference type="SUPFAM" id="SSF52540">
    <property type="entry name" value="P-loop containing nucleoside triphosphate hydrolases"/>
    <property type="match status" value="1"/>
</dbReference>
<dbReference type="PATRIC" id="fig|1110502.3.peg.2159"/>
<evidence type="ECO:0000256" key="3">
    <source>
        <dbReference type="ARBA" id="ARBA00022840"/>
    </source>
</evidence>
<evidence type="ECO:0000256" key="2">
    <source>
        <dbReference type="ARBA" id="ARBA00022741"/>
    </source>
</evidence>
<dbReference type="SMART" id="SM00382">
    <property type="entry name" value="AAA"/>
    <property type="match status" value="1"/>
</dbReference>
<dbReference type="InterPro" id="IPR012701">
    <property type="entry name" value="CP_lyase_PhnL"/>
</dbReference>
<evidence type="ECO:0000259" key="4">
    <source>
        <dbReference type="PROSITE" id="PS50893"/>
    </source>
</evidence>
<dbReference type="KEGG" id="tmo:TMO_2097"/>
<dbReference type="Gene3D" id="3.40.50.300">
    <property type="entry name" value="P-loop containing nucleotide triphosphate hydrolases"/>
    <property type="match status" value="1"/>
</dbReference>
<dbReference type="InterPro" id="IPR027417">
    <property type="entry name" value="P-loop_NTPase"/>
</dbReference>
<comment type="similarity">
    <text evidence="1">Belongs to the ABC transporter superfamily.</text>
</comment>
<dbReference type="PANTHER" id="PTHR42798:SF7">
    <property type="entry name" value="ALPHA-D-RIBOSE 1-METHYLPHOSPHONATE 5-TRIPHOSPHATE SYNTHASE SUBUNIT PHNL"/>
    <property type="match status" value="1"/>
</dbReference>
<evidence type="ECO:0000256" key="1">
    <source>
        <dbReference type="ARBA" id="ARBA00005417"/>
    </source>
</evidence>
<dbReference type="eggNOG" id="COG4778">
    <property type="taxonomic scope" value="Bacteria"/>
</dbReference>
<keyword evidence="6" id="KW-1185">Reference proteome</keyword>
<dbReference type="GO" id="GO:0005524">
    <property type="term" value="F:ATP binding"/>
    <property type="evidence" value="ECO:0007669"/>
    <property type="project" value="UniProtKB-KW"/>
</dbReference>
<dbReference type="InterPro" id="IPR003593">
    <property type="entry name" value="AAA+_ATPase"/>
</dbReference>
<dbReference type="PANTHER" id="PTHR42798">
    <property type="entry name" value="LIPOPROTEIN-RELEASING SYSTEM ATP-BINDING PROTEIN LOLD"/>
    <property type="match status" value="1"/>
</dbReference>
<gene>
    <name evidence="5" type="primary">phnL</name>
    <name evidence="5" type="ordered locus">TMO_2097</name>
</gene>
<dbReference type="Proteomes" id="UP000005258">
    <property type="component" value="Chromosome"/>
</dbReference>
<reference evidence="5 6" key="1">
    <citation type="journal article" date="2012" name="J. Am. Chem. Soc.">
        <title>Bacterial biosynthesis and maturation of the didemnin anti-cancer agents.</title>
        <authorList>
            <person name="Xu Y."/>
            <person name="Kersten R.D."/>
            <person name="Nam S.J."/>
            <person name="Lu L."/>
            <person name="Al-Suwailem A.M."/>
            <person name="Zheng H."/>
            <person name="Fenical W."/>
            <person name="Dorrestein P.C."/>
            <person name="Moore B.S."/>
            <person name="Qian P.Y."/>
        </authorList>
    </citation>
    <scope>NUCLEOTIDE SEQUENCE [LARGE SCALE GENOMIC DNA]</scope>
    <source>
        <strain evidence="5 6">KA081020-065</strain>
    </source>
</reference>
<dbReference type="InterPro" id="IPR003439">
    <property type="entry name" value="ABC_transporter-like_ATP-bd"/>
</dbReference>
<sequence>MVTPMTQDLAGTAMPVADGWRLKAEGISKTFVLHTQGGVRLPVLDRVDLEVAPGECVVLDGPSGTGKSTLLKTLYANYLADQGRVLVRHGDEVVDMCTAEPREVLDVRRRTMGYVSQFLRVIPRVATLRIVAEPLRRRGGGAAEAETRAAELLVALNLPERLWSLPPATFSGGEQQRVNIARGLAAGHPVLLLDEPTASLDAGNVDAACGLIEAARSNGAAIVAIFHDRAVRDRLATRLLPLTPAGAAA</sequence>
<accession>I3TME7</accession>
<keyword evidence="2" id="KW-0547">Nucleotide-binding</keyword>
<evidence type="ECO:0000313" key="5">
    <source>
        <dbReference type="EMBL" id="AFK53935.1"/>
    </source>
</evidence>
<protein>
    <submittedName>
        <fullName evidence="5">Phosphonates transport ATP-binding protein phnL</fullName>
    </submittedName>
</protein>
<dbReference type="PROSITE" id="PS00211">
    <property type="entry name" value="ABC_TRANSPORTER_1"/>
    <property type="match status" value="1"/>
</dbReference>
<evidence type="ECO:0000313" key="6">
    <source>
        <dbReference type="Proteomes" id="UP000005258"/>
    </source>
</evidence>
<dbReference type="PROSITE" id="PS50893">
    <property type="entry name" value="ABC_TRANSPORTER_2"/>
    <property type="match status" value="1"/>
</dbReference>
<dbReference type="STRING" id="1110502.TMO_2097"/>
<dbReference type="GO" id="GO:0016887">
    <property type="term" value="F:ATP hydrolysis activity"/>
    <property type="evidence" value="ECO:0007669"/>
    <property type="project" value="InterPro"/>
</dbReference>
<dbReference type="EMBL" id="CP003236">
    <property type="protein sequence ID" value="AFK53935.1"/>
    <property type="molecule type" value="Genomic_DNA"/>
</dbReference>
<dbReference type="Pfam" id="PF00005">
    <property type="entry name" value="ABC_tran"/>
    <property type="match status" value="1"/>
</dbReference>
<keyword evidence="3 5" id="KW-0067">ATP-binding</keyword>
<proteinExistence type="inferred from homology"/>
<dbReference type="NCBIfam" id="TIGR02324">
    <property type="entry name" value="CP_lyasePhnL"/>
    <property type="match status" value="1"/>
</dbReference>
<feature type="domain" description="ABC transporter" evidence="4">
    <location>
        <begin position="22"/>
        <end position="249"/>
    </location>
</feature>
<dbReference type="HOGENOM" id="CLU_000604_1_22_5"/>
<name>I3TME7_TISMK</name>
<dbReference type="AlphaFoldDB" id="I3TME7"/>
<dbReference type="InterPro" id="IPR017871">
    <property type="entry name" value="ABC_transporter-like_CS"/>
</dbReference>
<organism evidence="5 6">
    <name type="scientific">Tistrella mobilis (strain KA081020-065)</name>
    <dbReference type="NCBI Taxonomy" id="1110502"/>
    <lineage>
        <taxon>Bacteria</taxon>
        <taxon>Pseudomonadati</taxon>
        <taxon>Pseudomonadota</taxon>
        <taxon>Alphaproteobacteria</taxon>
        <taxon>Geminicoccales</taxon>
        <taxon>Geminicoccaceae</taxon>
        <taxon>Tistrella</taxon>
    </lineage>
</organism>